<feature type="region of interest" description="Disordered" evidence="2">
    <location>
        <begin position="84"/>
        <end position="126"/>
    </location>
</feature>
<name>A0A7S3B4E6_9EUKA</name>
<organism evidence="3">
    <name type="scientific">Haptolina ericina</name>
    <dbReference type="NCBI Taxonomy" id="156174"/>
    <lineage>
        <taxon>Eukaryota</taxon>
        <taxon>Haptista</taxon>
        <taxon>Haptophyta</taxon>
        <taxon>Prymnesiophyceae</taxon>
        <taxon>Prymnesiales</taxon>
        <taxon>Prymnesiaceae</taxon>
        <taxon>Haptolina</taxon>
    </lineage>
</organism>
<feature type="compositionally biased region" description="Low complexity" evidence="2">
    <location>
        <begin position="47"/>
        <end position="60"/>
    </location>
</feature>
<evidence type="ECO:0000256" key="2">
    <source>
        <dbReference type="SAM" id="MobiDB-lite"/>
    </source>
</evidence>
<feature type="region of interest" description="Disordered" evidence="2">
    <location>
        <begin position="20"/>
        <end position="71"/>
    </location>
</feature>
<reference evidence="3" key="1">
    <citation type="submission" date="2021-01" db="EMBL/GenBank/DDBJ databases">
        <authorList>
            <person name="Corre E."/>
            <person name="Pelletier E."/>
            <person name="Niang G."/>
            <person name="Scheremetjew M."/>
            <person name="Finn R."/>
            <person name="Kale V."/>
            <person name="Holt S."/>
            <person name="Cochrane G."/>
            <person name="Meng A."/>
            <person name="Brown T."/>
            <person name="Cohen L."/>
        </authorList>
    </citation>
    <scope>NUCLEOTIDE SEQUENCE</scope>
    <source>
        <strain evidence="3">CCMP281</strain>
    </source>
</reference>
<sequence>MEQWQRLGFESFGAWRRACEQDRRKQRSATKLAVATRPRVQWQPTTLSLVPAAPSSQSPLPLSPPRAPRSETLSRLTETLHEDMQVTPGGRRKHRLEATSPGGTTQADEYFSPAGVHGQQQQRQPRKECFRRLAAAKRAAAAERTEAERAEAERAVSRAEPRPLATIAACLEADRKRDRRRCDPWCGECEACRERMRCPPVTWGKRKRLSTSYAPCEARLLRMGYRRSELEIVHDLLRTGERDDGGRQLYESW</sequence>
<proteinExistence type="predicted"/>
<protein>
    <submittedName>
        <fullName evidence="3">Uncharacterized protein</fullName>
    </submittedName>
</protein>
<keyword evidence="1" id="KW-0175">Coiled coil</keyword>
<dbReference type="AlphaFoldDB" id="A0A7S3B4E6"/>
<evidence type="ECO:0000256" key="1">
    <source>
        <dbReference type="SAM" id="Coils"/>
    </source>
</evidence>
<evidence type="ECO:0000313" key="3">
    <source>
        <dbReference type="EMBL" id="CAE0122150.1"/>
    </source>
</evidence>
<gene>
    <name evidence="3" type="ORF">HERI1096_LOCUS22851</name>
</gene>
<accession>A0A7S3B4E6</accession>
<feature type="coiled-coil region" evidence="1">
    <location>
        <begin position="133"/>
        <end position="160"/>
    </location>
</feature>
<dbReference type="EMBL" id="HBHX01041173">
    <property type="protein sequence ID" value="CAE0122150.1"/>
    <property type="molecule type" value="Transcribed_RNA"/>
</dbReference>